<dbReference type="GO" id="GO:0015934">
    <property type="term" value="C:large ribosomal subunit"/>
    <property type="evidence" value="ECO:0007669"/>
    <property type="project" value="InterPro"/>
</dbReference>
<dbReference type="Pfam" id="PF00687">
    <property type="entry name" value="Ribosomal_L1"/>
    <property type="match status" value="1"/>
</dbReference>
<evidence type="ECO:0000313" key="5">
    <source>
        <dbReference type="Proteomes" id="UP000789706"/>
    </source>
</evidence>
<dbReference type="GO" id="GO:0003735">
    <property type="term" value="F:structural constituent of ribosome"/>
    <property type="evidence" value="ECO:0007669"/>
    <property type="project" value="InterPro"/>
</dbReference>
<keyword evidence="3" id="KW-0687">Ribonucleoprotein</keyword>
<dbReference type="GO" id="GO:0003723">
    <property type="term" value="F:RNA binding"/>
    <property type="evidence" value="ECO:0007669"/>
    <property type="project" value="InterPro"/>
</dbReference>
<name>A0A9N9CKS7_9GLOM</name>
<dbReference type="EMBL" id="CAJVPK010001933">
    <property type="protein sequence ID" value="CAG8602480.1"/>
    <property type="molecule type" value="Genomic_DNA"/>
</dbReference>
<evidence type="ECO:0000313" key="4">
    <source>
        <dbReference type="EMBL" id="CAG8602480.1"/>
    </source>
</evidence>
<evidence type="ECO:0000256" key="1">
    <source>
        <dbReference type="ARBA" id="ARBA00010531"/>
    </source>
</evidence>
<sequence>MKHSHRYQEIKEKIPNNKFYNVPEAINFLQSNNFEKLKNIKACFSLNRSKRKTTTPLKSKVILPHPIPPKGKIAVVKDDLPAGITNDLSKIKEVELLSIEELVVHPQNEKKFRAPEKLPPKLFGLIARKVLLTENILETIDNFQRGEQEIRTDRGGNIHAVIGSSDLNHQQLEENYKALYKKITELKPVG</sequence>
<keyword evidence="5" id="KW-1185">Reference proteome</keyword>
<organism evidence="4 5">
    <name type="scientific">Diversispora eburnea</name>
    <dbReference type="NCBI Taxonomy" id="1213867"/>
    <lineage>
        <taxon>Eukaryota</taxon>
        <taxon>Fungi</taxon>
        <taxon>Fungi incertae sedis</taxon>
        <taxon>Mucoromycota</taxon>
        <taxon>Glomeromycotina</taxon>
        <taxon>Glomeromycetes</taxon>
        <taxon>Diversisporales</taxon>
        <taxon>Diversisporaceae</taxon>
        <taxon>Diversispora</taxon>
    </lineage>
</organism>
<dbReference type="InterPro" id="IPR028364">
    <property type="entry name" value="Ribosomal_uL1/biogenesis"/>
</dbReference>
<reference evidence="4" key="1">
    <citation type="submission" date="2021-06" db="EMBL/GenBank/DDBJ databases">
        <authorList>
            <person name="Kallberg Y."/>
            <person name="Tangrot J."/>
            <person name="Rosling A."/>
        </authorList>
    </citation>
    <scope>NUCLEOTIDE SEQUENCE</scope>
    <source>
        <strain evidence="4">AZ414A</strain>
    </source>
</reference>
<evidence type="ECO:0000256" key="2">
    <source>
        <dbReference type="ARBA" id="ARBA00022980"/>
    </source>
</evidence>
<proteinExistence type="inferred from homology"/>
<dbReference type="Gene3D" id="3.40.50.790">
    <property type="match status" value="1"/>
</dbReference>
<dbReference type="InterPro" id="IPR002143">
    <property type="entry name" value="Ribosomal_uL1"/>
</dbReference>
<dbReference type="PANTHER" id="PTHR36427:SF3">
    <property type="entry name" value="LARGE RIBOSOMAL SUBUNIT PROTEIN UL1M"/>
    <property type="match status" value="1"/>
</dbReference>
<dbReference type="InterPro" id="IPR016095">
    <property type="entry name" value="Ribosomal_uL1_3-a/b-sand"/>
</dbReference>
<gene>
    <name evidence="4" type="ORF">DEBURN_LOCUS9588</name>
</gene>
<dbReference type="AlphaFoldDB" id="A0A9N9CKS7"/>
<accession>A0A9N9CKS7</accession>
<dbReference type="PIRSF" id="PIRSF002155">
    <property type="entry name" value="Ribosomal_L1"/>
    <property type="match status" value="1"/>
</dbReference>
<dbReference type="PANTHER" id="PTHR36427">
    <property type="entry name" value="54S RIBOSOMAL PROTEIN L1, MITOCHONDRIAL"/>
    <property type="match status" value="1"/>
</dbReference>
<dbReference type="OrthoDB" id="1747252at2759"/>
<dbReference type="GO" id="GO:0006412">
    <property type="term" value="P:translation"/>
    <property type="evidence" value="ECO:0007669"/>
    <property type="project" value="InterPro"/>
</dbReference>
<protein>
    <submittedName>
        <fullName evidence="4">10344_t:CDS:1</fullName>
    </submittedName>
</protein>
<evidence type="ECO:0000256" key="3">
    <source>
        <dbReference type="ARBA" id="ARBA00023274"/>
    </source>
</evidence>
<comment type="caution">
    <text evidence="4">The sequence shown here is derived from an EMBL/GenBank/DDBJ whole genome shotgun (WGS) entry which is preliminary data.</text>
</comment>
<dbReference type="InterPro" id="IPR023674">
    <property type="entry name" value="Ribosomal_uL1-like"/>
</dbReference>
<dbReference type="Proteomes" id="UP000789706">
    <property type="component" value="Unassembled WGS sequence"/>
</dbReference>
<keyword evidence="2" id="KW-0689">Ribosomal protein</keyword>
<dbReference type="SUPFAM" id="SSF56808">
    <property type="entry name" value="Ribosomal protein L1"/>
    <property type="match status" value="1"/>
</dbReference>
<dbReference type="Gene3D" id="3.30.190.20">
    <property type="match status" value="1"/>
</dbReference>
<comment type="similarity">
    <text evidence="1">Belongs to the universal ribosomal protein uL1 family.</text>
</comment>